<dbReference type="Proteomes" id="UP000030651">
    <property type="component" value="Unassembled WGS sequence"/>
</dbReference>
<dbReference type="InParanoid" id="W3XH82"/>
<accession>W3XH82</accession>
<feature type="region of interest" description="Disordered" evidence="1">
    <location>
        <begin position="1"/>
        <end position="418"/>
    </location>
</feature>
<organism evidence="3 4">
    <name type="scientific">Pestalotiopsis fici (strain W106-1 / CGMCC3.15140)</name>
    <dbReference type="NCBI Taxonomy" id="1229662"/>
    <lineage>
        <taxon>Eukaryota</taxon>
        <taxon>Fungi</taxon>
        <taxon>Dikarya</taxon>
        <taxon>Ascomycota</taxon>
        <taxon>Pezizomycotina</taxon>
        <taxon>Sordariomycetes</taxon>
        <taxon>Xylariomycetidae</taxon>
        <taxon>Amphisphaeriales</taxon>
        <taxon>Sporocadaceae</taxon>
        <taxon>Pestalotiopsis</taxon>
    </lineage>
</organism>
<feature type="compositionally biased region" description="Basic and acidic residues" evidence="1">
    <location>
        <begin position="456"/>
        <end position="480"/>
    </location>
</feature>
<feature type="compositionally biased region" description="Polar residues" evidence="1">
    <location>
        <begin position="147"/>
        <end position="188"/>
    </location>
</feature>
<dbReference type="RefSeq" id="XP_007830245.1">
    <property type="nucleotide sequence ID" value="XM_007832054.1"/>
</dbReference>
<feature type="compositionally biased region" description="Basic and acidic residues" evidence="1">
    <location>
        <begin position="363"/>
        <end position="374"/>
    </location>
</feature>
<feature type="compositionally biased region" description="Polar residues" evidence="1">
    <location>
        <begin position="46"/>
        <end position="70"/>
    </location>
</feature>
<feature type="region of interest" description="Disordered" evidence="1">
    <location>
        <begin position="439"/>
        <end position="639"/>
    </location>
</feature>
<keyword evidence="4" id="KW-1185">Reference proteome</keyword>
<feature type="domain" description="DUF3824" evidence="2">
    <location>
        <begin position="252"/>
        <end position="283"/>
    </location>
</feature>
<feature type="compositionally biased region" description="Polar residues" evidence="1">
    <location>
        <begin position="396"/>
        <end position="410"/>
    </location>
</feature>
<feature type="compositionally biased region" description="Polar residues" evidence="1">
    <location>
        <begin position="116"/>
        <end position="127"/>
    </location>
</feature>
<dbReference type="AlphaFoldDB" id="W3XH82"/>
<proteinExistence type="predicted"/>
<feature type="compositionally biased region" description="Basic and acidic residues" evidence="1">
    <location>
        <begin position="129"/>
        <end position="145"/>
    </location>
</feature>
<evidence type="ECO:0000256" key="1">
    <source>
        <dbReference type="SAM" id="MobiDB-lite"/>
    </source>
</evidence>
<dbReference type="InterPro" id="IPR024436">
    <property type="entry name" value="DUF3824"/>
</dbReference>
<feature type="compositionally biased region" description="Polar residues" evidence="1">
    <location>
        <begin position="530"/>
        <end position="556"/>
    </location>
</feature>
<evidence type="ECO:0000313" key="3">
    <source>
        <dbReference type="EMBL" id="ETS85448.1"/>
    </source>
</evidence>
<dbReference type="KEGG" id="pfy:PFICI_03473"/>
<feature type="compositionally biased region" description="Polar residues" evidence="1">
    <location>
        <begin position="602"/>
        <end position="635"/>
    </location>
</feature>
<evidence type="ECO:0000313" key="4">
    <source>
        <dbReference type="Proteomes" id="UP000030651"/>
    </source>
</evidence>
<feature type="compositionally biased region" description="Polar residues" evidence="1">
    <location>
        <begin position="198"/>
        <end position="207"/>
    </location>
</feature>
<gene>
    <name evidence="3" type="ORF">PFICI_03473</name>
</gene>
<dbReference type="GeneID" id="19268486"/>
<sequence>MDKTDYAADQYGRPDTSQVPGTGVAIGPGTQGGIHASELGSDRSGTKTNDFTSGIEGTQAAHSSYNTGQKSESDYHHHPHTQRASVGGREGNPLASGESPNDSLRNDVTSRDYHGSSPSIVNTSSLSGRHRDDNDTLGRSAEHVPRSSATESTAHGLGSHTSNYSSTGNTKDTNALGSATATPQQQTMAGHKNPSVVAASQPTTHETGSMLDVGDVPVHSAHHSSSHNPTHTSNQDPTTSGHDGNKAGSHTARDGAGMATAGAVAAYAAHHHNQHDSRSSTSKPTGSGIDPTDSDPRAGQTSIDRNGSRQCHQNERDDSSALHHGTPAVGQDDRLDTARSGHGDHRSRDAALAFGAGAAAYGTHEHEQHNKRSETSASQPIGSGTDPTHADPRTAVGTTGSTYHDPQSGNADHRSRDAALGAGAATGVAAYGMHEYNKYKEPSASRKPVGSGVDSTHLDSRTSPSGDHRDPQSASRDHIGNDAAIAGAGAAGGYTASRLARHHNEPSIGQRGEGMSDESQRAGVDRGTYGQPSTASAATHVPSTTAHTQGQYNTLPGGTPSGIAVNATSANRNEPTTTQGAPRTTGISSGSAGRGDNEPYYSLSSGTPSGIAPSDQQRGSGVSANNYQTPSSHGQISGVGTGLKASAAAAAEQLRSTGRVTHRCQNCHEDMDISKHFISSQ</sequence>
<feature type="domain" description="DUF3824" evidence="2">
    <location>
        <begin position="413"/>
        <end position="447"/>
    </location>
</feature>
<feature type="domain" description="DUF3824" evidence="2">
    <location>
        <begin position="346"/>
        <end position="377"/>
    </location>
</feature>
<feature type="compositionally biased region" description="Polar residues" evidence="1">
    <location>
        <begin position="299"/>
        <end position="311"/>
    </location>
</feature>
<protein>
    <recommendedName>
        <fullName evidence="2">DUF3824 domain-containing protein</fullName>
    </recommendedName>
</protein>
<dbReference type="Pfam" id="PF12868">
    <property type="entry name" value="DUF3824"/>
    <property type="match status" value="3"/>
</dbReference>
<feature type="compositionally biased region" description="Polar residues" evidence="1">
    <location>
        <begin position="375"/>
        <end position="386"/>
    </location>
</feature>
<evidence type="ECO:0000259" key="2">
    <source>
        <dbReference type="Pfam" id="PF12868"/>
    </source>
</evidence>
<feature type="compositionally biased region" description="Basic and acidic residues" evidence="1">
    <location>
        <begin position="312"/>
        <end position="321"/>
    </location>
</feature>
<reference evidence="4" key="1">
    <citation type="journal article" date="2015" name="BMC Genomics">
        <title>Genomic and transcriptomic analysis of the endophytic fungus Pestalotiopsis fici reveals its lifestyle and high potential for synthesis of natural products.</title>
        <authorList>
            <person name="Wang X."/>
            <person name="Zhang X."/>
            <person name="Liu L."/>
            <person name="Xiang M."/>
            <person name="Wang W."/>
            <person name="Sun X."/>
            <person name="Che Y."/>
            <person name="Guo L."/>
            <person name="Liu G."/>
            <person name="Guo L."/>
            <person name="Wang C."/>
            <person name="Yin W.B."/>
            <person name="Stadler M."/>
            <person name="Zhang X."/>
            <person name="Liu X."/>
        </authorList>
    </citation>
    <scope>NUCLEOTIDE SEQUENCE [LARGE SCALE GENOMIC DNA]</scope>
    <source>
        <strain evidence="4">W106-1 / CGMCC3.15140</strain>
    </source>
</reference>
<feature type="compositionally biased region" description="Polar residues" evidence="1">
    <location>
        <begin position="566"/>
        <end position="591"/>
    </location>
</feature>
<dbReference type="EMBL" id="KI912110">
    <property type="protein sequence ID" value="ETS85448.1"/>
    <property type="molecule type" value="Genomic_DNA"/>
</dbReference>
<name>W3XH82_PESFW</name>
<dbReference type="HOGENOM" id="CLU_403892_0_0_1"/>
<feature type="compositionally biased region" description="Basic and acidic residues" evidence="1">
    <location>
        <begin position="331"/>
        <end position="349"/>
    </location>
</feature>
<feature type="compositionally biased region" description="Low complexity" evidence="1">
    <location>
        <begin position="350"/>
        <end position="362"/>
    </location>
</feature>
<feature type="compositionally biased region" description="Basic and acidic residues" evidence="1">
    <location>
        <begin position="104"/>
        <end position="114"/>
    </location>
</feature>
<dbReference type="OrthoDB" id="4774412at2759"/>
<feature type="compositionally biased region" description="Low complexity" evidence="1">
    <location>
        <begin position="255"/>
        <end position="268"/>
    </location>
</feature>